<sequence length="209" mass="24581">MDSTKKMDVIAINDTLEDEPSSCGCRFRCCAEIPYYADNIETFSPRIAALILMVTQKTEMFDESHVQLWAQRTKLEPGTAQKIEAIHAFSKCPKILEHVGKFERWKEAVAKIDEELGKIEEDQEVIEIHVTYASTSRFQFYDRWYVGYDKKEVRIENVRIGFEDKEFEEDKTFGYYGMENKSKVQMFDKTLHVHFVNWDWARIPPLENA</sequence>
<dbReference type="AlphaFoldDB" id="A0A9P1IEB2"/>
<keyword evidence="2" id="KW-1185">Reference proteome</keyword>
<organism evidence="1 2">
    <name type="scientific">Caenorhabditis angaria</name>
    <dbReference type="NCBI Taxonomy" id="860376"/>
    <lineage>
        <taxon>Eukaryota</taxon>
        <taxon>Metazoa</taxon>
        <taxon>Ecdysozoa</taxon>
        <taxon>Nematoda</taxon>
        <taxon>Chromadorea</taxon>
        <taxon>Rhabditida</taxon>
        <taxon>Rhabditina</taxon>
        <taxon>Rhabditomorpha</taxon>
        <taxon>Rhabditoidea</taxon>
        <taxon>Rhabditidae</taxon>
        <taxon>Peloderinae</taxon>
        <taxon>Caenorhabditis</taxon>
    </lineage>
</organism>
<evidence type="ECO:0000313" key="1">
    <source>
        <dbReference type="EMBL" id="CAI5442551.1"/>
    </source>
</evidence>
<gene>
    <name evidence="1" type="ORF">CAMP_LOCUS5188</name>
</gene>
<evidence type="ECO:0000313" key="2">
    <source>
        <dbReference type="Proteomes" id="UP001152747"/>
    </source>
</evidence>
<proteinExistence type="predicted"/>
<dbReference type="EMBL" id="CANHGI010000002">
    <property type="protein sequence ID" value="CAI5442551.1"/>
    <property type="molecule type" value="Genomic_DNA"/>
</dbReference>
<dbReference type="Proteomes" id="UP001152747">
    <property type="component" value="Unassembled WGS sequence"/>
</dbReference>
<name>A0A9P1IEB2_9PELO</name>
<accession>A0A9P1IEB2</accession>
<comment type="caution">
    <text evidence="1">The sequence shown here is derived from an EMBL/GenBank/DDBJ whole genome shotgun (WGS) entry which is preliminary data.</text>
</comment>
<protein>
    <submittedName>
        <fullName evidence="1">Uncharacterized protein</fullName>
    </submittedName>
</protein>
<reference evidence="1" key="1">
    <citation type="submission" date="2022-11" db="EMBL/GenBank/DDBJ databases">
        <authorList>
            <person name="Kikuchi T."/>
        </authorList>
    </citation>
    <scope>NUCLEOTIDE SEQUENCE</scope>
    <source>
        <strain evidence="1">PS1010</strain>
    </source>
</reference>